<dbReference type="InterPro" id="IPR018114">
    <property type="entry name" value="TRYPSIN_HIS"/>
</dbReference>
<dbReference type="Gene3D" id="2.40.10.10">
    <property type="entry name" value="Trypsin-like serine proteases"/>
    <property type="match status" value="2"/>
</dbReference>
<gene>
    <name evidence="1" type="ORF">MVAC_25550</name>
</gene>
<reference evidence="1 2" key="1">
    <citation type="journal article" date="2012" name="J. Bacteriol.">
        <title>Complete Genome Sequence of Mycobacterium vaccae Type Strain ATCC 25954.</title>
        <authorList>
            <person name="Ho Y.S."/>
            <person name="Adroub S.A."/>
            <person name="Abadi M."/>
            <person name="Al Alwan B."/>
            <person name="Alkhateeb R."/>
            <person name="Gao G."/>
            <person name="Ragab A."/>
            <person name="Ali S."/>
            <person name="van Soolingen D."/>
            <person name="Bitter W."/>
            <person name="Pain A."/>
            <person name="Abdallah A.M."/>
        </authorList>
    </citation>
    <scope>NUCLEOTIDE SEQUENCE [LARGE SCALE GENOMIC DNA]</scope>
    <source>
        <strain evidence="1 2">ATCC 25954</strain>
    </source>
</reference>
<evidence type="ECO:0000313" key="2">
    <source>
        <dbReference type="Proteomes" id="UP000006072"/>
    </source>
</evidence>
<dbReference type="EMBL" id="ALQA01000082">
    <property type="protein sequence ID" value="EJZ05347.1"/>
    <property type="molecule type" value="Genomic_DNA"/>
</dbReference>
<dbReference type="SUPFAM" id="SSF50494">
    <property type="entry name" value="Trypsin-like serine proteases"/>
    <property type="match status" value="1"/>
</dbReference>
<evidence type="ECO:0000313" key="1">
    <source>
        <dbReference type="EMBL" id="EJZ05347.1"/>
    </source>
</evidence>
<evidence type="ECO:0008006" key="3">
    <source>
        <dbReference type="Google" id="ProtNLM"/>
    </source>
</evidence>
<proteinExistence type="predicted"/>
<dbReference type="Proteomes" id="UP000006072">
    <property type="component" value="Unassembled WGS sequence"/>
</dbReference>
<dbReference type="Pfam" id="PF13365">
    <property type="entry name" value="Trypsin_2"/>
    <property type="match status" value="1"/>
</dbReference>
<dbReference type="GO" id="GO:0006508">
    <property type="term" value="P:proteolysis"/>
    <property type="evidence" value="ECO:0007669"/>
    <property type="project" value="InterPro"/>
</dbReference>
<dbReference type="PATRIC" id="fig|1194972.3.peg.5087"/>
<sequence>MFEHAHARVTFRDGPAAGRIGGMGALRRACPLLAAVLLAACAGTEPAPTAPPVAELPSVEPVAPDPRVGAVFSGDAERHVCTGAVLDSVAADLILTAAHCLPDGVEAVFVPGFGAGRTSRDGWRIDAVFLDRRWVDGSEPAADYAIARVSRADGQRLPPPVGGGLRLGAAPESGQEVTVVGYPAGVGGGPSACRAPAGFAREGFPTLHCDGVVDGFSGAPWISGPAVTGLIGGLDGGGCAEEVSFSPPFDDGIAALMARAEAGGPGDVAPGTFDDGCA</sequence>
<dbReference type="eggNOG" id="COG3591">
    <property type="taxonomic scope" value="Bacteria"/>
</dbReference>
<organism evidence="1 2">
    <name type="scientific">Mycolicibacterium vaccae ATCC 25954</name>
    <dbReference type="NCBI Taxonomy" id="1194972"/>
    <lineage>
        <taxon>Bacteria</taxon>
        <taxon>Bacillati</taxon>
        <taxon>Actinomycetota</taxon>
        <taxon>Actinomycetes</taxon>
        <taxon>Mycobacteriales</taxon>
        <taxon>Mycobacteriaceae</taxon>
        <taxon>Mycolicibacterium</taxon>
    </lineage>
</organism>
<keyword evidence="2" id="KW-1185">Reference proteome</keyword>
<dbReference type="GO" id="GO:0004252">
    <property type="term" value="F:serine-type endopeptidase activity"/>
    <property type="evidence" value="ECO:0007669"/>
    <property type="project" value="InterPro"/>
</dbReference>
<name>K0UDK4_MYCVA</name>
<protein>
    <recommendedName>
        <fullName evidence="3">Trypsin</fullName>
    </recommendedName>
</protein>
<dbReference type="HOGENOM" id="CLU_050832_1_1_11"/>
<dbReference type="InterPro" id="IPR009003">
    <property type="entry name" value="Peptidase_S1_PA"/>
</dbReference>
<dbReference type="PROSITE" id="PS00134">
    <property type="entry name" value="TRYPSIN_HIS"/>
    <property type="match status" value="1"/>
</dbReference>
<dbReference type="InterPro" id="IPR043504">
    <property type="entry name" value="Peptidase_S1_PA_chymotrypsin"/>
</dbReference>
<accession>K0UDK4</accession>
<comment type="caution">
    <text evidence="1">The sequence shown here is derived from an EMBL/GenBank/DDBJ whole genome shotgun (WGS) entry which is preliminary data.</text>
</comment>
<dbReference type="AlphaFoldDB" id="K0UDK4"/>